<evidence type="ECO:0000313" key="6">
    <source>
        <dbReference type="Proteomes" id="UP001589834"/>
    </source>
</evidence>
<dbReference type="PROSITE" id="PS50956">
    <property type="entry name" value="HTH_ASNC_2"/>
    <property type="match status" value="1"/>
</dbReference>
<keyword evidence="1" id="KW-0805">Transcription regulation</keyword>
<dbReference type="InterPro" id="IPR019885">
    <property type="entry name" value="Tscrpt_reg_HTH_AsnC-type_CS"/>
</dbReference>
<evidence type="ECO:0000313" key="5">
    <source>
        <dbReference type="EMBL" id="MFC0594045.1"/>
    </source>
</evidence>
<evidence type="ECO:0000256" key="1">
    <source>
        <dbReference type="ARBA" id="ARBA00023015"/>
    </source>
</evidence>
<dbReference type="InterPro" id="IPR036388">
    <property type="entry name" value="WH-like_DNA-bd_sf"/>
</dbReference>
<dbReference type="Pfam" id="PF01037">
    <property type="entry name" value="AsnC_trans_reg"/>
    <property type="match status" value="1"/>
</dbReference>
<dbReference type="InterPro" id="IPR036390">
    <property type="entry name" value="WH_DNA-bd_sf"/>
</dbReference>
<dbReference type="CDD" id="cd00090">
    <property type="entry name" value="HTH_ARSR"/>
    <property type="match status" value="1"/>
</dbReference>
<dbReference type="InterPro" id="IPR019887">
    <property type="entry name" value="Tscrpt_reg_AsnC/Lrp_C"/>
</dbReference>
<dbReference type="PANTHER" id="PTHR30154">
    <property type="entry name" value="LEUCINE-RESPONSIVE REGULATORY PROTEIN"/>
    <property type="match status" value="1"/>
</dbReference>
<keyword evidence="6" id="KW-1185">Reference proteome</keyword>
<dbReference type="EMBL" id="JBHLTN010000034">
    <property type="protein sequence ID" value="MFC0594045.1"/>
    <property type="molecule type" value="Genomic_DNA"/>
</dbReference>
<dbReference type="Gene3D" id="3.30.70.920">
    <property type="match status" value="1"/>
</dbReference>
<name>A0ABV6PW16_9BURK</name>
<dbReference type="SUPFAM" id="SSF46785">
    <property type="entry name" value="Winged helix' DNA-binding domain"/>
    <property type="match status" value="1"/>
</dbReference>
<dbReference type="PRINTS" id="PR00033">
    <property type="entry name" value="HTHASNC"/>
</dbReference>
<sequence length="159" mass="17711">MTSNALDKLDRAILLRLQADGRAPCEAIGEQVGLSASAVLRRVKRLEDSGVIERTVALLRPEAVGLGLVAYVNVRLEKRQDHGKRNPMDEFRASVQNWPEVVECAALTGEMDFLLRLVVQDMGAYSRFMMDTLLRHPAVQDCKTSFVMDRVKSTTALPI</sequence>
<dbReference type="PROSITE" id="PS00519">
    <property type="entry name" value="HTH_ASNC_1"/>
    <property type="match status" value="1"/>
</dbReference>
<dbReference type="PANTHER" id="PTHR30154:SF46">
    <property type="entry name" value="TRANSCRIPTIONAL REGULATORY PROTEIN"/>
    <property type="match status" value="1"/>
</dbReference>
<dbReference type="InterPro" id="IPR019888">
    <property type="entry name" value="Tscrpt_reg_AsnC-like"/>
</dbReference>
<proteinExistence type="predicted"/>
<gene>
    <name evidence="5" type="ORF">ACFFGG_15950</name>
</gene>
<dbReference type="InterPro" id="IPR011991">
    <property type="entry name" value="ArsR-like_HTH"/>
</dbReference>
<dbReference type="InterPro" id="IPR011008">
    <property type="entry name" value="Dimeric_a/b-barrel"/>
</dbReference>
<evidence type="ECO:0000256" key="2">
    <source>
        <dbReference type="ARBA" id="ARBA00023125"/>
    </source>
</evidence>
<evidence type="ECO:0000256" key="3">
    <source>
        <dbReference type="ARBA" id="ARBA00023163"/>
    </source>
</evidence>
<feature type="domain" description="HTH asnC-type" evidence="4">
    <location>
        <begin position="6"/>
        <end position="67"/>
    </location>
</feature>
<accession>A0ABV6PW16</accession>
<dbReference type="RefSeq" id="WP_293221591.1">
    <property type="nucleotide sequence ID" value="NZ_JBHLTN010000034.1"/>
</dbReference>
<dbReference type="InterPro" id="IPR000485">
    <property type="entry name" value="AsnC-type_HTH_dom"/>
</dbReference>
<protein>
    <submittedName>
        <fullName evidence="5">Lrp/AsnC family transcriptional regulator</fullName>
    </submittedName>
</protein>
<keyword evidence="3" id="KW-0804">Transcription</keyword>
<keyword evidence="2" id="KW-0238">DNA-binding</keyword>
<evidence type="ECO:0000259" key="4">
    <source>
        <dbReference type="PROSITE" id="PS50956"/>
    </source>
</evidence>
<organism evidence="5 6">
    <name type="scientific">Ottowia pentelensis</name>
    <dbReference type="NCBI Taxonomy" id="511108"/>
    <lineage>
        <taxon>Bacteria</taxon>
        <taxon>Pseudomonadati</taxon>
        <taxon>Pseudomonadota</taxon>
        <taxon>Betaproteobacteria</taxon>
        <taxon>Burkholderiales</taxon>
        <taxon>Comamonadaceae</taxon>
        <taxon>Ottowia</taxon>
    </lineage>
</organism>
<comment type="caution">
    <text evidence="5">The sequence shown here is derived from an EMBL/GenBank/DDBJ whole genome shotgun (WGS) entry which is preliminary data.</text>
</comment>
<dbReference type="Gene3D" id="1.10.10.10">
    <property type="entry name" value="Winged helix-like DNA-binding domain superfamily/Winged helix DNA-binding domain"/>
    <property type="match status" value="1"/>
</dbReference>
<dbReference type="Pfam" id="PF13404">
    <property type="entry name" value="HTH_AsnC-type"/>
    <property type="match status" value="1"/>
</dbReference>
<reference evidence="5 6" key="1">
    <citation type="submission" date="2024-09" db="EMBL/GenBank/DDBJ databases">
        <authorList>
            <person name="Sun Q."/>
            <person name="Mori K."/>
        </authorList>
    </citation>
    <scope>NUCLEOTIDE SEQUENCE [LARGE SCALE GENOMIC DNA]</scope>
    <source>
        <strain evidence="5 6">NCAIM B.02336</strain>
    </source>
</reference>
<dbReference type="SMART" id="SM00344">
    <property type="entry name" value="HTH_ASNC"/>
    <property type="match status" value="1"/>
</dbReference>
<dbReference type="Proteomes" id="UP001589834">
    <property type="component" value="Unassembled WGS sequence"/>
</dbReference>
<dbReference type="SUPFAM" id="SSF54909">
    <property type="entry name" value="Dimeric alpha+beta barrel"/>
    <property type="match status" value="1"/>
</dbReference>